<evidence type="ECO:0000313" key="1">
    <source>
        <dbReference type="EMBL" id="MBD2867612.1"/>
    </source>
</evidence>
<proteinExistence type="predicted"/>
<reference evidence="1" key="1">
    <citation type="submission" date="2020-09" db="EMBL/GenBank/DDBJ databases">
        <title>A novel bacterium of genus Paenibacillus, isolated from South China Sea.</title>
        <authorList>
            <person name="Huang H."/>
            <person name="Mo K."/>
            <person name="Hu Y."/>
        </authorList>
    </citation>
    <scope>NUCLEOTIDE SEQUENCE</scope>
    <source>
        <strain evidence="1">IB182493</strain>
    </source>
</reference>
<comment type="caution">
    <text evidence="1">The sequence shown here is derived from an EMBL/GenBank/DDBJ whole genome shotgun (WGS) entry which is preliminary data.</text>
</comment>
<gene>
    <name evidence="1" type="ORF">IDH41_03410</name>
</gene>
<dbReference type="RefSeq" id="WP_190858307.1">
    <property type="nucleotide sequence ID" value="NZ_JACXIY010000003.1"/>
</dbReference>
<evidence type="ECO:0000313" key="2">
    <source>
        <dbReference type="Proteomes" id="UP000632125"/>
    </source>
</evidence>
<dbReference type="Proteomes" id="UP000632125">
    <property type="component" value="Unassembled WGS sequence"/>
</dbReference>
<accession>A0A927CIC5</accession>
<dbReference type="EMBL" id="JACXIY010000003">
    <property type="protein sequence ID" value="MBD2867612.1"/>
    <property type="molecule type" value="Genomic_DNA"/>
</dbReference>
<sequence length="142" mass="15764">MLRQTASHHVPYFSEQSPSLTVSRIELFVIPALAIDSPGYRVCLRLTSDAGFGWSELFVDENDEMIDLERWSDILVAFVGRIGLPPLHDCQYDGAAQSGRALDLFKAAVNHAIAQSPDQTPVAADSEEYVLRQRAVNYLSLL</sequence>
<name>A0A927CIC5_9BACL</name>
<dbReference type="AlphaFoldDB" id="A0A927CIC5"/>
<keyword evidence="2" id="KW-1185">Reference proteome</keyword>
<organism evidence="1 2">
    <name type="scientific">Paenibacillus arenilitoris</name>
    <dbReference type="NCBI Taxonomy" id="2772299"/>
    <lineage>
        <taxon>Bacteria</taxon>
        <taxon>Bacillati</taxon>
        <taxon>Bacillota</taxon>
        <taxon>Bacilli</taxon>
        <taxon>Bacillales</taxon>
        <taxon>Paenibacillaceae</taxon>
        <taxon>Paenibacillus</taxon>
    </lineage>
</organism>
<protein>
    <submittedName>
        <fullName evidence="1">Uncharacterized protein</fullName>
    </submittedName>
</protein>